<sequence length="84" mass="10124">NKKDVSKEKIEDFKNENLEETSDIDVSSEMKVDQKENKKMSTKTEEFLLKNKNDKKQFYDNNTENKFTIYTYPVFRLFISIKSR</sequence>
<feature type="non-terminal residue" evidence="1">
    <location>
        <position position="1"/>
    </location>
</feature>
<name>X1QTX3_9ZZZZ</name>
<reference evidence="1" key="1">
    <citation type="journal article" date="2014" name="Front. Microbiol.">
        <title>High frequency of phylogenetically diverse reductive dehalogenase-homologous genes in deep subseafloor sedimentary metagenomes.</title>
        <authorList>
            <person name="Kawai M."/>
            <person name="Futagami T."/>
            <person name="Toyoda A."/>
            <person name="Takaki Y."/>
            <person name="Nishi S."/>
            <person name="Hori S."/>
            <person name="Arai W."/>
            <person name="Tsubouchi T."/>
            <person name="Morono Y."/>
            <person name="Uchiyama I."/>
            <person name="Ito T."/>
            <person name="Fujiyama A."/>
            <person name="Inagaki F."/>
            <person name="Takami H."/>
        </authorList>
    </citation>
    <scope>NUCLEOTIDE SEQUENCE</scope>
    <source>
        <strain evidence="1">Expedition CK06-06</strain>
    </source>
</reference>
<proteinExistence type="predicted"/>
<protein>
    <submittedName>
        <fullName evidence="1">Uncharacterized protein</fullName>
    </submittedName>
</protein>
<dbReference type="EMBL" id="BARV01038279">
    <property type="protein sequence ID" value="GAI58256.1"/>
    <property type="molecule type" value="Genomic_DNA"/>
</dbReference>
<comment type="caution">
    <text evidence="1">The sequence shown here is derived from an EMBL/GenBank/DDBJ whole genome shotgun (WGS) entry which is preliminary data.</text>
</comment>
<gene>
    <name evidence="1" type="ORF">S06H3_59017</name>
</gene>
<organism evidence="1">
    <name type="scientific">marine sediment metagenome</name>
    <dbReference type="NCBI Taxonomy" id="412755"/>
    <lineage>
        <taxon>unclassified sequences</taxon>
        <taxon>metagenomes</taxon>
        <taxon>ecological metagenomes</taxon>
    </lineage>
</organism>
<dbReference type="AlphaFoldDB" id="X1QTX3"/>
<evidence type="ECO:0000313" key="1">
    <source>
        <dbReference type="EMBL" id="GAI58256.1"/>
    </source>
</evidence>
<accession>X1QTX3</accession>